<keyword evidence="8" id="KW-0677">Repeat</keyword>
<keyword evidence="4" id="KW-0436">Ligase</keyword>
<evidence type="ECO:0000256" key="6">
    <source>
        <dbReference type="ARBA" id="ARBA00022679"/>
    </source>
</evidence>
<evidence type="ECO:0000256" key="9">
    <source>
        <dbReference type="ARBA" id="ARBA00022857"/>
    </source>
</evidence>
<evidence type="ECO:0000256" key="1">
    <source>
        <dbReference type="ARBA" id="ARBA00004685"/>
    </source>
</evidence>
<dbReference type="Pfam" id="PF16197">
    <property type="entry name" value="KAsynt_C_assoc"/>
    <property type="match status" value="1"/>
</dbReference>
<evidence type="ECO:0008006" key="20">
    <source>
        <dbReference type="Google" id="ProtNLM"/>
    </source>
</evidence>
<dbReference type="SMART" id="SM00822">
    <property type="entry name" value="PKS_KR"/>
    <property type="match status" value="1"/>
</dbReference>
<dbReference type="InterPro" id="IPR029063">
    <property type="entry name" value="SAM-dependent_MTases_sf"/>
</dbReference>
<comment type="pathway">
    <text evidence="1">Mycotoxin biosynthesis.</text>
</comment>
<dbReference type="Gene3D" id="1.10.1200.10">
    <property type="entry name" value="ACP-like"/>
    <property type="match status" value="2"/>
</dbReference>
<dbReference type="InterPro" id="IPR001227">
    <property type="entry name" value="Ac_transferase_dom_sf"/>
</dbReference>
<dbReference type="PROSITE" id="PS00455">
    <property type="entry name" value="AMP_BINDING"/>
    <property type="match status" value="1"/>
</dbReference>
<dbReference type="SMART" id="SM00825">
    <property type="entry name" value="PKS_KS"/>
    <property type="match status" value="1"/>
</dbReference>
<keyword evidence="7" id="KW-0949">S-adenosyl-L-methionine</keyword>
<evidence type="ECO:0000256" key="4">
    <source>
        <dbReference type="ARBA" id="ARBA00022598"/>
    </source>
</evidence>
<dbReference type="Pfam" id="PF00501">
    <property type="entry name" value="AMP-binding"/>
    <property type="match status" value="1"/>
</dbReference>
<evidence type="ECO:0000256" key="11">
    <source>
        <dbReference type="ARBA" id="ARBA00029443"/>
    </source>
</evidence>
<dbReference type="Pfam" id="PF07993">
    <property type="entry name" value="NAD_binding_4"/>
    <property type="match status" value="1"/>
</dbReference>
<keyword evidence="19" id="KW-1185">Reference proteome</keyword>
<evidence type="ECO:0000256" key="8">
    <source>
        <dbReference type="ARBA" id="ARBA00022737"/>
    </source>
</evidence>
<evidence type="ECO:0000256" key="14">
    <source>
        <dbReference type="SAM" id="MobiDB-lite"/>
    </source>
</evidence>
<dbReference type="SUPFAM" id="SSF53335">
    <property type="entry name" value="S-adenosyl-L-methionine-dependent methyltransferases"/>
    <property type="match status" value="1"/>
</dbReference>
<feature type="active site" description="Proton acceptor; for dehydratase activity" evidence="13">
    <location>
        <position position="982"/>
    </location>
</feature>
<dbReference type="Gene3D" id="3.10.129.110">
    <property type="entry name" value="Polyketide synthase dehydratase"/>
    <property type="match status" value="1"/>
</dbReference>
<dbReference type="SUPFAM" id="SSF55048">
    <property type="entry name" value="Probable ACP-binding domain of malonyl-CoA ACP transacylase"/>
    <property type="match status" value="1"/>
</dbReference>
<dbReference type="InterPro" id="IPR013120">
    <property type="entry name" value="FAR_NAD-bd"/>
</dbReference>
<dbReference type="GO" id="GO:0009403">
    <property type="term" value="P:toxin biosynthetic process"/>
    <property type="evidence" value="ECO:0007669"/>
    <property type="project" value="UniProtKB-ARBA"/>
</dbReference>
<keyword evidence="6" id="KW-0808">Transferase</keyword>
<feature type="region of interest" description="Disordered" evidence="14">
    <location>
        <begin position="2445"/>
        <end position="2552"/>
    </location>
</feature>
<dbReference type="GO" id="GO:0004312">
    <property type="term" value="F:fatty acid synthase activity"/>
    <property type="evidence" value="ECO:0007669"/>
    <property type="project" value="TreeGrafter"/>
</dbReference>
<dbReference type="InterPro" id="IPR036291">
    <property type="entry name" value="NAD(P)-bd_dom_sf"/>
</dbReference>
<dbReference type="Pfam" id="PF00109">
    <property type="entry name" value="ketoacyl-synt"/>
    <property type="match status" value="1"/>
</dbReference>
<dbReference type="InterPro" id="IPR014031">
    <property type="entry name" value="Ketoacyl_synth_C"/>
</dbReference>
<dbReference type="SMART" id="SM00826">
    <property type="entry name" value="PKS_DH"/>
    <property type="match status" value="1"/>
</dbReference>
<dbReference type="InterPro" id="IPR042099">
    <property type="entry name" value="ANL_N_sf"/>
</dbReference>
<feature type="domain" description="Carrier" evidence="15">
    <location>
        <begin position="2363"/>
        <end position="2438"/>
    </location>
</feature>
<dbReference type="RefSeq" id="XP_007714595.1">
    <property type="nucleotide sequence ID" value="XM_007716405.1"/>
</dbReference>
<feature type="region of interest" description="C-terminal hotdog fold" evidence="13">
    <location>
        <begin position="1105"/>
        <end position="1258"/>
    </location>
</feature>
<dbReference type="SMART" id="SM00823">
    <property type="entry name" value="PKS_PP"/>
    <property type="match status" value="2"/>
</dbReference>
<dbReference type="InterPro" id="IPR014030">
    <property type="entry name" value="Ketoacyl_synth_N"/>
</dbReference>
<evidence type="ECO:0000259" key="16">
    <source>
        <dbReference type="PROSITE" id="PS52004"/>
    </source>
</evidence>
<dbReference type="Proteomes" id="UP000053841">
    <property type="component" value="Unassembled WGS sequence"/>
</dbReference>
<evidence type="ECO:0000256" key="5">
    <source>
        <dbReference type="ARBA" id="ARBA00022603"/>
    </source>
</evidence>
<dbReference type="SUPFAM" id="SSF52151">
    <property type="entry name" value="FabD/lysophospholipase-like"/>
    <property type="match status" value="1"/>
</dbReference>
<dbReference type="PANTHER" id="PTHR43775">
    <property type="entry name" value="FATTY ACID SYNTHASE"/>
    <property type="match status" value="1"/>
</dbReference>
<comment type="similarity">
    <text evidence="11">In the C-terminal section; belongs to the NRP synthetase family.</text>
</comment>
<evidence type="ECO:0000256" key="10">
    <source>
        <dbReference type="ARBA" id="ARBA00023268"/>
    </source>
</evidence>
<dbReference type="Pfam" id="PF00668">
    <property type="entry name" value="Condensation"/>
    <property type="match status" value="1"/>
</dbReference>
<dbReference type="Pfam" id="PF08242">
    <property type="entry name" value="Methyltransf_12"/>
    <property type="match status" value="1"/>
</dbReference>
<feature type="compositionally biased region" description="Basic and acidic residues" evidence="14">
    <location>
        <begin position="2538"/>
        <end position="2552"/>
    </location>
</feature>
<dbReference type="GO" id="GO:0031177">
    <property type="term" value="F:phosphopantetheine binding"/>
    <property type="evidence" value="ECO:0007669"/>
    <property type="project" value="InterPro"/>
</dbReference>
<dbReference type="Pfam" id="PF08659">
    <property type="entry name" value="KR"/>
    <property type="match status" value="1"/>
</dbReference>
<dbReference type="GO" id="GO:0032259">
    <property type="term" value="P:methylation"/>
    <property type="evidence" value="ECO:0007669"/>
    <property type="project" value="UniProtKB-KW"/>
</dbReference>
<dbReference type="FunFam" id="3.40.47.10:FF:000019">
    <property type="entry name" value="Polyketide synthase type I"/>
    <property type="match status" value="1"/>
</dbReference>
<dbReference type="GO" id="GO:0004315">
    <property type="term" value="F:3-oxoacyl-[acyl-carrier-protein] synthase activity"/>
    <property type="evidence" value="ECO:0007669"/>
    <property type="project" value="InterPro"/>
</dbReference>
<dbReference type="Pfam" id="PF21089">
    <property type="entry name" value="PKS_DH_N"/>
    <property type="match status" value="1"/>
</dbReference>
<dbReference type="InterPro" id="IPR057326">
    <property type="entry name" value="KR_dom"/>
</dbReference>
<feature type="compositionally biased region" description="Polar residues" evidence="14">
    <location>
        <begin position="2506"/>
        <end position="2532"/>
    </location>
</feature>
<dbReference type="InterPro" id="IPR020841">
    <property type="entry name" value="PKS_Beta-ketoAc_synthase_dom"/>
</dbReference>
<evidence type="ECO:0000256" key="2">
    <source>
        <dbReference type="ARBA" id="ARBA00022450"/>
    </source>
</evidence>
<dbReference type="InterPro" id="IPR020845">
    <property type="entry name" value="AMP-binding_CS"/>
</dbReference>
<dbReference type="InterPro" id="IPR049900">
    <property type="entry name" value="PKS_mFAS_DH"/>
</dbReference>
<dbReference type="InterPro" id="IPR013968">
    <property type="entry name" value="PKS_KR"/>
</dbReference>
<dbReference type="InterPro" id="IPR001242">
    <property type="entry name" value="Condensation_dom"/>
</dbReference>
<dbReference type="InterPro" id="IPR032821">
    <property type="entry name" value="PKS_assoc"/>
</dbReference>
<dbReference type="InterPro" id="IPR016039">
    <property type="entry name" value="Thiolase-like"/>
</dbReference>
<dbReference type="InterPro" id="IPR016036">
    <property type="entry name" value="Malonyl_transacylase_ACP-bd"/>
</dbReference>
<dbReference type="eggNOG" id="KOG1178">
    <property type="taxonomic scope" value="Eukaryota"/>
</dbReference>
<keyword evidence="10" id="KW-0511">Multifunctional enzyme</keyword>
<dbReference type="SUPFAM" id="SSF51735">
    <property type="entry name" value="NAD(P)-binding Rossmann-fold domains"/>
    <property type="match status" value="2"/>
</dbReference>
<dbReference type="InterPro" id="IPR006162">
    <property type="entry name" value="Ppantetheine_attach_site"/>
</dbReference>
<reference evidence="18 19" key="1">
    <citation type="journal article" date="2013" name="PLoS Genet.">
        <title>Comparative genome structure, secondary metabolite, and effector coding capacity across Cochliobolus pathogens.</title>
        <authorList>
            <person name="Condon B.J."/>
            <person name="Leng Y."/>
            <person name="Wu D."/>
            <person name="Bushley K.E."/>
            <person name="Ohm R.A."/>
            <person name="Otillar R."/>
            <person name="Martin J."/>
            <person name="Schackwitz W."/>
            <person name="Grimwood J."/>
            <person name="MohdZainudin N."/>
            <person name="Xue C."/>
            <person name="Wang R."/>
            <person name="Manning V.A."/>
            <person name="Dhillon B."/>
            <person name="Tu Z.J."/>
            <person name="Steffenson B.J."/>
            <person name="Salamov A."/>
            <person name="Sun H."/>
            <person name="Lowry S."/>
            <person name="LaButti K."/>
            <person name="Han J."/>
            <person name="Copeland A."/>
            <person name="Lindquist E."/>
            <person name="Barry K."/>
            <person name="Schmutz J."/>
            <person name="Baker S.E."/>
            <person name="Ciuffetti L.M."/>
            <person name="Grigoriev I.V."/>
            <person name="Zhong S."/>
            <person name="Turgeon B.G."/>
        </authorList>
    </citation>
    <scope>NUCLEOTIDE SEQUENCE [LARGE SCALE GENOMIC DNA]</scope>
    <source>
        <strain evidence="18 19">26-R-13</strain>
    </source>
</reference>
<keyword evidence="3" id="KW-0597">Phosphoprotein</keyword>
<dbReference type="Gene3D" id="3.40.50.150">
    <property type="entry name" value="Vaccinia Virus protein VP39"/>
    <property type="match status" value="1"/>
</dbReference>
<protein>
    <recommendedName>
        <fullName evidence="20">Carrier domain-containing protein</fullName>
    </recommendedName>
</protein>
<dbReference type="STRING" id="930089.W6XZE0"/>
<evidence type="ECO:0000256" key="7">
    <source>
        <dbReference type="ARBA" id="ARBA00022691"/>
    </source>
</evidence>
<dbReference type="InterPro" id="IPR045851">
    <property type="entry name" value="AMP-bd_C_sf"/>
</dbReference>
<dbReference type="InterPro" id="IPR016035">
    <property type="entry name" value="Acyl_Trfase/lysoPLipase"/>
</dbReference>
<dbReference type="KEGG" id="bze:COCCADRAFT_38759"/>
<dbReference type="GeneID" id="19148835"/>
<organism evidence="18 19">
    <name type="scientific">Cochliobolus carbonum (strain 26-R-13)</name>
    <name type="common">Maize leaf spot fungus</name>
    <name type="synonym">Bipolaris zeicola</name>
    <dbReference type="NCBI Taxonomy" id="930089"/>
    <lineage>
        <taxon>Eukaryota</taxon>
        <taxon>Fungi</taxon>
        <taxon>Dikarya</taxon>
        <taxon>Ascomycota</taxon>
        <taxon>Pezizomycotina</taxon>
        <taxon>Dothideomycetes</taxon>
        <taxon>Pleosporomycetidae</taxon>
        <taxon>Pleosporales</taxon>
        <taxon>Pleosporineae</taxon>
        <taxon>Pleosporaceae</taxon>
        <taxon>Bipolaris</taxon>
    </lineage>
</organism>
<keyword evidence="5" id="KW-0489">Methyltransferase</keyword>
<dbReference type="SUPFAM" id="SSF56801">
    <property type="entry name" value="Acetyl-CoA synthetase-like"/>
    <property type="match status" value="1"/>
</dbReference>
<dbReference type="CDD" id="cd02440">
    <property type="entry name" value="AdoMet_MTases"/>
    <property type="match status" value="1"/>
</dbReference>
<dbReference type="GO" id="GO:0006633">
    <property type="term" value="P:fatty acid biosynthetic process"/>
    <property type="evidence" value="ECO:0007669"/>
    <property type="project" value="InterPro"/>
</dbReference>
<dbReference type="InterPro" id="IPR014043">
    <property type="entry name" value="Acyl_transferase_dom"/>
</dbReference>
<proteinExistence type="inferred from homology"/>
<dbReference type="CDD" id="cd00833">
    <property type="entry name" value="PKS"/>
    <property type="match status" value="1"/>
</dbReference>
<dbReference type="eggNOG" id="KOG1202">
    <property type="taxonomic scope" value="Eukaryota"/>
</dbReference>
<dbReference type="Pfam" id="PF02801">
    <property type="entry name" value="Ketoacyl-synt_C"/>
    <property type="match status" value="1"/>
</dbReference>
<dbReference type="HOGENOM" id="CLU_000022_37_4_1"/>
<feature type="domain" description="PKS/mFAS DH" evidence="17">
    <location>
        <begin position="950"/>
        <end position="1258"/>
    </location>
</feature>
<dbReference type="PROSITE" id="PS52004">
    <property type="entry name" value="KS3_2"/>
    <property type="match status" value="1"/>
</dbReference>
<dbReference type="EMBL" id="KI964675">
    <property type="protein sequence ID" value="EUC31123.1"/>
    <property type="molecule type" value="Genomic_DNA"/>
</dbReference>
<name>W6XZE0_COCC2</name>
<dbReference type="PROSITE" id="PS00606">
    <property type="entry name" value="KS3_1"/>
    <property type="match status" value="1"/>
</dbReference>
<dbReference type="InterPro" id="IPR000873">
    <property type="entry name" value="AMP-dep_synth/lig_dom"/>
</dbReference>
<dbReference type="CDD" id="cd05930">
    <property type="entry name" value="A_NRPS"/>
    <property type="match status" value="1"/>
</dbReference>
<feature type="compositionally biased region" description="Basic and acidic residues" evidence="14">
    <location>
        <begin position="2445"/>
        <end position="2459"/>
    </location>
</feature>
<dbReference type="InterPro" id="IPR023213">
    <property type="entry name" value="CAT-like_dom_sf"/>
</dbReference>
<dbReference type="Gene3D" id="3.40.50.12780">
    <property type="entry name" value="N-terminal domain of ligase-like"/>
    <property type="match status" value="1"/>
</dbReference>
<dbReference type="SUPFAM" id="SSF53901">
    <property type="entry name" value="Thiolase-like"/>
    <property type="match status" value="1"/>
</dbReference>
<dbReference type="InterPro" id="IPR050091">
    <property type="entry name" value="PKS_NRPS_Biosynth_Enz"/>
</dbReference>
<dbReference type="SMART" id="SM00827">
    <property type="entry name" value="PKS_AT"/>
    <property type="match status" value="1"/>
</dbReference>
<evidence type="ECO:0000259" key="17">
    <source>
        <dbReference type="PROSITE" id="PS52019"/>
    </source>
</evidence>
<dbReference type="PANTHER" id="PTHR43775:SF20">
    <property type="entry name" value="HYBRID PKS-NRPS SYNTHETASE APDA"/>
    <property type="match status" value="1"/>
</dbReference>
<dbReference type="InterPro" id="IPR009081">
    <property type="entry name" value="PP-bd_ACP"/>
</dbReference>
<feature type="region of interest" description="Disordered" evidence="14">
    <location>
        <begin position="2323"/>
        <end position="2342"/>
    </location>
</feature>
<comment type="similarity">
    <text evidence="12">Belongs to the NRP synthetase family.</text>
</comment>
<keyword evidence="9" id="KW-0521">NADP</keyword>
<dbReference type="SUPFAM" id="SSF47336">
    <property type="entry name" value="ACP-like"/>
    <property type="match status" value="2"/>
</dbReference>
<dbReference type="Gene3D" id="3.30.300.30">
    <property type="match status" value="1"/>
</dbReference>
<feature type="domain" description="Ketosynthase family 3 (KS3)" evidence="16">
    <location>
        <begin position="8"/>
        <end position="441"/>
    </location>
</feature>
<dbReference type="PROSITE" id="PS50075">
    <property type="entry name" value="CARRIER"/>
    <property type="match status" value="2"/>
</dbReference>
<dbReference type="Gene3D" id="3.40.50.720">
    <property type="entry name" value="NAD(P)-binding Rossmann-like Domain"/>
    <property type="match status" value="3"/>
</dbReference>
<dbReference type="OrthoDB" id="329835at2759"/>
<dbReference type="Gene3D" id="3.30.559.30">
    <property type="entry name" value="Nonribosomal peptide synthetase, condensation domain"/>
    <property type="match status" value="1"/>
</dbReference>
<feature type="active site" description="Proton donor; for dehydratase activity" evidence="13">
    <location>
        <position position="1164"/>
    </location>
</feature>
<dbReference type="SUPFAM" id="SSF52777">
    <property type="entry name" value="CoA-dependent acyltransferases"/>
    <property type="match status" value="2"/>
</dbReference>
<dbReference type="InterPro" id="IPR010071">
    <property type="entry name" value="AA_adenyl_dom"/>
</dbReference>
<dbReference type="Gene3D" id="3.40.366.10">
    <property type="entry name" value="Malonyl-Coenzyme A Acyl Carrier Protein, domain 2"/>
    <property type="match status" value="1"/>
</dbReference>
<dbReference type="Gene3D" id="3.30.559.10">
    <property type="entry name" value="Chloramphenicol acetyltransferase-like domain"/>
    <property type="match status" value="1"/>
</dbReference>
<evidence type="ECO:0000256" key="13">
    <source>
        <dbReference type="PROSITE-ProRule" id="PRU01363"/>
    </source>
</evidence>
<dbReference type="InterPro" id="IPR049551">
    <property type="entry name" value="PKS_DH_C"/>
</dbReference>
<keyword evidence="2" id="KW-0596">Phosphopantetheine</keyword>
<dbReference type="Pfam" id="PF00698">
    <property type="entry name" value="Acyl_transf_1"/>
    <property type="match status" value="1"/>
</dbReference>
<dbReference type="InterPro" id="IPR036736">
    <property type="entry name" value="ACP-like_sf"/>
</dbReference>
<sequence>MGYSAHAQEPIAIVGSSCRFPGGASSPSKLWELLEQPRDVLREFDPERLNLDRFHHANPEMHGSTNVVNKSYILEEDTRLFDASFFGISPIEAAGMDPQQRQLLETVYEAFETAGLTLEQLRGSLTSVHVGTMTNDWTVIQLRDPETLPQYTATGTSNSIVSNRISYVFDLKGPSVTIDTACSSSLVALHQAVRGLLDGDSEAAVVAGVNMILDPTLYITESKLHMLSPDARSRMWDKDANGYARGEGTAALVLKTLSRALADGDAIEAIVRSSGVNSDGQSQGITMPSALTQAALIERTYRQAGLDPRLREDCPQYFECHGTGTPAGDPVEARAISDVFGGSATPAEPLFVGSIKTVVGHLEGCAGLAGVMKVLLAIKHRVIPPNLHFTELNPAIAPHYKPLCIPTAARPWPALPPGAPARASVNSFGFGGTNAHVIIESFEDASPPCSANRRDSALGPLLFSAASGPSLLRTVQSHLAHLKAHPELPLADLAALLQTRRTTHRVRAHFSGASRDDILTSMEQWIDANQKARGDAIGYQPRLVNPKEAPGVLAVFTGQGAQWPGMGQELLQRSPVFRATIEECEAILQSLPAGEAPSWSLIGELTADASTSRLGEAAIAQPLCTAVQLGLCDLLFTSGVRFDAAVGHSSGEIAAAYASGIINRTGAMQIAYYRGYHAKLATGAQGQRGGMIAVGLPLDKAMLFCGRPQFKNRLQVAASNALQSVTLSGDMDAIEEAKSVFDAAGTFARMLKVDTAYHSHHMLPCAEPYLKSILACDIQVRPPALGRCIWNSSVRGDTELLKGDLSDLKGSYWVSNMVKTVLFSQAVESSIWHGGPFDLAIEIGPHPALKGPVEQTLKVVYGSVPLYTGVLKRSGSDVEAFSASIGTAWSQLGPSYIDFAGYHSAFGDNAQLRASDTLKDLPSYAWDHDQIYWRESAISRRYRTGRDKGNELLGRRVTDDNEREMRWRNLLRLTEMPWLRGHEVLGEVLLPGAAYVSFAIEAGNQIAKTSGRVLSMVEVENVQILRPVVVPDDKDGVETLFTTRVVNGARLSSMLQAEFSYYVCIDAAMGTMVHACTGNLVIHFGEDVEEESVLPSRDVARKHHTIDVDCNRIYSMFSELGLEYSGPFRALTESSRSHNYATATGTWDSDTLSSDILMHPALLDVAFQTLLLARAHPASGQTTAALLPSHIDRVRIAPSISRQGSSGDTTRVDFESWALNSSAGSLKGDINVYDITSHHTLVQVEGLMLSLVGEQDPSRDRQVFAKTIWEPDMALGLPIPERDAAEDTKLLELTEDLERVAFYYARRLANETATDDQSKYQWYHRRMLEANSVHLALAAKGEHPVLRKEWLTDGPELIKAMEAAHPNDVQLQMLNAVGGNFSQIVRGELSQLQVMTKDDLLNRFFMEDQGCIRVNQFLATTLRNITFKYPRCNILEIGAGTGGTTWSVLNAIGDAYASYTFTDISSAFLPAAADKFAKFAHKMIFNTLNVEKDPAEQDYIPHSYDVVIAANVLHATANLERTMRHVRSMLRPGGYLLLFETTGVQNLSIPFIFGGLPSWWPGEEPERRLMPIVPTLRWDSILQDTGFSGLDMVMHDIADEFKHTTALLVTQAVNNSIDLLREPLADIQSISAPAGGLLLIGGKKLPTARILNDIQKQLPRAWKKCVQTITSVDDMDELPDLDPGVDVICLHDLDVPLFTSTMTASRLAALQSLLMKARNLLWVTGATTGKSHTPRAAMIHGVARVAPVEMPHLHMQVLGLEAKLPVAASARHCLEAFLRLRVASEASDQDETEGELMWATEPEVEVVDNRLMIPRVVSDETMNEGLAASTRTFTKTVDATNLPVQAIQGPTRMILQAADDVGGAAARTGIQVQYALHIPAVTGNALYLVCGTSTSSGSPVMAFSETNASVVFTNLGHQLAIAPEACTPAALVATADQLMQEAVATLATPNQPALFYGAVASTANALAAKLAMQGVHAYFATSDSSAPDDWIKLHERSSKRMIERAVPRGIALYVDCSNSSAMGTQVSSLARELYVVDWRKRESLELTTAPLDTQGLFRPDRTYLMVGAAGGLGLSLCKWALAHGAKYMVITSRNPNISPAELEDAHRAGATVQVLRMDVTSRESVDGVIKQVRDTMPPIAGVCNAAMVLSDKLFLDITPEQLNGTLAPKVDGSENLDAAFSDEPLDFFIMLSSSATVLGNIGQANYHIANLYMASLAANRRARGLSGSIIHVGHITDVGYVVESKDRSAALEEHFRSIRLMSCSETDVHHAFAQAIRSGLMGSDISPDIIMGVEPAAAPVAPDAAQAAESKVHWFTNPRLGHLVPTENQNRTDNGSGGHSGVGAGSLKHQVLEADSKEQALIVVLEAFGTKLEAILQLATGRAVENASRPIIDLGIDSLVAVEIRKWFLSELGVDISVVKVLGGDSIMQICTTAVREVLTKRVKKDGEKGARPMRKDEAMVIPRNPSPEVAVTSIADAGSVQEHQPETTSSRATSIMERDDDSEDSTTAIQDDNSTESSVSTPASVNGTASPKTAAFQDEKAPKYNEVRGKQDIIATGKPKLIRQERMSRAQARIWFLSKHLEDPTAYNMVFHYRVSGPLNMVRLRHALKVTTQHHGCLRMCFYQRIGDGYPMQGLMPSSVYEHEHIPDATDDDLRRAMNELKTRVWDLEAGRTFKLTVLSRESEQVHDFVIGYHHILTDVIGLSILLKDLDRAYRMQPLDKTTGAASHLDYTLRESEQELAGANDERLAYWRSEFAVFPEPLPVLPPSTLRARPARRVDGPAKKLHSEYRTLTSSQTAAIKSTCAKLSISPFHLYLAVFQIMLARMAGSDDVCVGVVDANRGHDEAAAGIVGCFVNILPVQAHIEAQGKFSSIARAVSRKALAAFAHAGVPFEVLLDALNAPRWADGETPPLFQASLNYRAAGWGEQPLGTNCRMMLTLDDGKDAEPPYDINLGVMDMGDGFAIDLHCQSSLYNAEATTEMTDMYLRLIGAYTVDPDMGIDECSLHDEEQVRQAIALGKGAETNFGWPATLSQRVLDMSRLYAGHPAVTDGCTTISYAELAARVAGACDALVAAGCVVGDRVASLCEPSVDSVVSMLSILQAGCIYVPLDTSLPVARMATMITESDPSLLFYHARTEGLVHELNTENEILFQQLRVDEVLNRTPAFEVLGALDPSTAAILLFTSGSTGKPKGIMLTQGNFANHIALKTHALDLGRESVLQQSSLGFDMSLIQTFCALANGGHLVMASHDARRDPVELVNLLRNHRISLTIATPSEYSTWMRYGSTSLQDHVAWTNACMGGEPVTASLKRDFRRLNLNLRLTNCYGPTEITAAATFQPIRLDEDHDFGEDEADEQYCRARYAVGRALPNYSVRVVDSAGRPQPVNHTGEICVGGSGLALGYLGLPEQNRTKFLVNPLTGERLYRTGDQGRLLSDGTLLCFGRIDGDSQVKLRGLRIELQEVETALLKASNGLLADVVVSKRGESLVAHAAVKPDSQHMVNDAVLRDILRRMKLPQYFIPATIVVLPSLPTNANGKLDRKAVANLPLLSAQGDEGGSQESMNIREGELRLLWERVLSGTATAGHRITPSSDFFLLGGNSMLLMRLQATIRESMGVKISTRILYRESTLSAMAQAIFDLREAEAEIDGDPEDIDWAMETAVPDFVKHQAVSNVEEIDTVTKANNNGLEVVLTGATSFLGSVLLDKLLQSPTVHVVHCIAVPADDEHLLTYEKHSRVRCYTGSLAEPSLGLNTPEYALLQQNADVIIHAGSNGHCLNNYATLQAPNVGSTQRLAALALPRAVPLLFVSSNRVSLLKGSTEQLPESLAAHPPPVDGREGYTVSKWAAEVFLENTARYHNEISRGRQGKKWTAAVHRPCILVGDQAPNSDSMNAILRFSLLMRCVPTIRRGRGYIDFAPVENVADELVEAALQMARREQDANSSTVLFRHHSSKTKVPVNEFAARLEELYGGHFDAVDMREWIKRATAAGIDPLITAYLDGVLDTDEELVFPYLGSE</sequence>
<accession>W6XZE0</accession>
<dbReference type="InterPro" id="IPR018201">
    <property type="entry name" value="Ketoacyl_synth_AS"/>
</dbReference>
<dbReference type="GO" id="GO:0016874">
    <property type="term" value="F:ligase activity"/>
    <property type="evidence" value="ECO:0007669"/>
    <property type="project" value="UniProtKB-KW"/>
</dbReference>
<evidence type="ECO:0000256" key="3">
    <source>
        <dbReference type="ARBA" id="ARBA00022553"/>
    </source>
</evidence>
<dbReference type="InterPro" id="IPR049552">
    <property type="entry name" value="PKS_DH_N"/>
</dbReference>
<dbReference type="PROSITE" id="PS52019">
    <property type="entry name" value="PKS_MFAS_DH"/>
    <property type="match status" value="1"/>
</dbReference>
<evidence type="ECO:0000313" key="19">
    <source>
        <dbReference type="Proteomes" id="UP000053841"/>
    </source>
</evidence>
<dbReference type="CDD" id="cd19532">
    <property type="entry name" value="C_PKS-NRPS"/>
    <property type="match status" value="1"/>
</dbReference>
<evidence type="ECO:0000259" key="15">
    <source>
        <dbReference type="PROSITE" id="PS50075"/>
    </source>
</evidence>
<evidence type="ECO:0000313" key="18">
    <source>
        <dbReference type="EMBL" id="EUC31123.1"/>
    </source>
</evidence>
<evidence type="ECO:0000256" key="12">
    <source>
        <dbReference type="ARBA" id="ARBA00029454"/>
    </source>
</evidence>
<dbReference type="GO" id="GO:0008168">
    <property type="term" value="F:methyltransferase activity"/>
    <property type="evidence" value="ECO:0007669"/>
    <property type="project" value="UniProtKB-KW"/>
</dbReference>
<feature type="region of interest" description="N-terminal hotdog fold" evidence="13">
    <location>
        <begin position="950"/>
        <end position="1087"/>
    </location>
</feature>
<dbReference type="Pfam" id="PF14765">
    <property type="entry name" value="PS-DH"/>
    <property type="match status" value="1"/>
</dbReference>
<dbReference type="InterPro" id="IPR020807">
    <property type="entry name" value="PKS_DH"/>
</dbReference>
<dbReference type="InterPro" id="IPR042104">
    <property type="entry name" value="PKS_dehydratase_sf"/>
</dbReference>
<dbReference type="InterPro" id="IPR020806">
    <property type="entry name" value="PKS_PP-bd"/>
</dbReference>
<dbReference type="NCBIfam" id="TIGR01733">
    <property type="entry name" value="AA-adenyl-dom"/>
    <property type="match status" value="1"/>
</dbReference>
<dbReference type="Pfam" id="PF00550">
    <property type="entry name" value="PP-binding"/>
    <property type="match status" value="2"/>
</dbReference>
<dbReference type="InterPro" id="IPR013217">
    <property type="entry name" value="Methyltransf_12"/>
</dbReference>
<dbReference type="Gene3D" id="3.40.47.10">
    <property type="match status" value="1"/>
</dbReference>
<gene>
    <name evidence="18" type="ORF">COCCADRAFT_38759</name>
</gene>
<feature type="domain" description="Carrier" evidence="15">
    <location>
        <begin position="3558"/>
        <end position="3638"/>
    </location>
</feature>
<dbReference type="PROSITE" id="PS00012">
    <property type="entry name" value="PHOSPHOPANTETHEINE"/>
    <property type="match status" value="1"/>
</dbReference>